<protein>
    <submittedName>
        <fullName evidence="2">Uncharacterized protein</fullName>
    </submittedName>
</protein>
<dbReference type="Proteomes" id="UP001281410">
    <property type="component" value="Unassembled WGS sequence"/>
</dbReference>
<sequence>MSGKYIPGHFPLKFIKKFMKRKRKQFLHSLAAGIPRNIPFFSLFSHFPPLSSLWK</sequence>
<comment type="caution">
    <text evidence="2">The sequence shown here is derived from an EMBL/GenBank/DDBJ whole genome shotgun (WGS) entry which is preliminary data.</text>
</comment>
<gene>
    <name evidence="2" type="ORF">Dsin_002436</name>
</gene>
<keyword evidence="1" id="KW-0812">Transmembrane</keyword>
<reference evidence="2" key="1">
    <citation type="journal article" date="2023" name="Plant J.">
        <title>Genome sequences and population genomics provide insights into the demographic history, inbreeding, and mutation load of two 'living fossil' tree species of Dipteronia.</title>
        <authorList>
            <person name="Feng Y."/>
            <person name="Comes H.P."/>
            <person name="Chen J."/>
            <person name="Zhu S."/>
            <person name="Lu R."/>
            <person name="Zhang X."/>
            <person name="Li P."/>
            <person name="Qiu J."/>
            <person name="Olsen K.M."/>
            <person name="Qiu Y."/>
        </authorList>
    </citation>
    <scope>NUCLEOTIDE SEQUENCE</scope>
    <source>
        <strain evidence="2">NBL</strain>
    </source>
</reference>
<keyword evidence="1" id="KW-1133">Transmembrane helix</keyword>
<accession>A0AAE0B768</accession>
<keyword evidence="1" id="KW-0472">Membrane</keyword>
<feature type="transmembrane region" description="Helical" evidence="1">
    <location>
        <begin position="26"/>
        <end position="47"/>
    </location>
</feature>
<proteinExistence type="predicted"/>
<name>A0AAE0B768_9ROSI</name>
<dbReference type="EMBL" id="JANJYJ010000001">
    <property type="protein sequence ID" value="KAK3230555.1"/>
    <property type="molecule type" value="Genomic_DNA"/>
</dbReference>
<evidence type="ECO:0000313" key="3">
    <source>
        <dbReference type="Proteomes" id="UP001281410"/>
    </source>
</evidence>
<organism evidence="2 3">
    <name type="scientific">Dipteronia sinensis</name>
    <dbReference type="NCBI Taxonomy" id="43782"/>
    <lineage>
        <taxon>Eukaryota</taxon>
        <taxon>Viridiplantae</taxon>
        <taxon>Streptophyta</taxon>
        <taxon>Embryophyta</taxon>
        <taxon>Tracheophyta</taxon>
        <taxon>Spermatophyta</taxon>
        <taxon>Magnoliopsida</taxon>
        <taxon>eudicotyledons</taxon>
        <taxon>Gunneridae</taxon>
        <taxon>Pentapetalae</taxon>
        <taxon>rosids</taxon>
        <taxon>malvids</taxon>
        <taxon>Sapindales</taxon>
        <taxon>Sapindaceae</taxon>
        <taxon>Hippocastanoideae</taxon>
        <taxon>Acereae</taxon>
        <taxon>Dipteronia</taxon>
    </lineage>
</organism>
<keyword evidence="3" id="KW-1185">Reference proteome</keyword>
<dbReference type="AlphaFoldDB" id="A0AAE0B768"/>
<evidence type="ECO:0000256" key="1">
    <source>
        <dbReference type="SAM" id="Phobius"/>
    </source>
</evidence>
<evidence type="ECO:0000313" key="2">
    <source>
        <dbReference type="EMBL" id="KAK3230555.1"/>
    </source>
</evidence>